<sequence length="217" mass="24141">MTFAAAGSLREAYERVDWAATSLGPTSSWSPTLLGVLDLLHRTRFPMTLVWGPEGLMLYNEAYVELIEQKHPTALGAPVQEVFPEAWHQVGPLLEQARSGEAVYLEDALVPLWRQGFLEECYFTFSYSSVHAPDGTVEGVVDVSHETTRHVLDRRRLALLSRLGRERRTCRTPRRCRPARWPCCAPTPTTCPRSTCGSPVPRACSATPGCRCGPACR</sequence>
<protein>
    <recommendedName>
        <fullName evidence="1">PAS fold-4 domain-containing protein</fullName>
    </recommendedName>
</protein>
<keyword evidence="3" id="KW-1185">Reference proteome</keyword>
<evidence type="ECO:0000313" key="3">
    <source>
        <dbReference type="Proteomes" id="UP001157017"/>
    </source>
</evidence>
<evidence type="ECO:0000313" key="2">
    <source>
        <dbReference type="EMBL" id="GMA86646.1"/>
    </source>
</evidence>
<gene>
    <name evidence="2" type="ORF">GCM10025868_18960</name>
</gene>
<dbReference type="Pfam" id="PF08448">
    <property type="entry name" value="PAS_4"/>
    <property type="match status" value="1"/>
</dbReference>
<proteinExistence type="predicted"/>
<feature type="domain" description="PAS fold-4" evidence="1">
    <location>
        <begin position="57"/>
        <end position="149"/>
    </location>
</feature>
<evidence type="ECO:0000259" key="1">
    <source>
        <dbReference type="Pfam" id="PF08448"/>
    </source>
</evidence>
<comment type="caution">
    <text evidence="2">The sequence shown here is derived from an EMBL/GenBank/DDBJ whole genome shotgun (WGS) entry which is preliminary data.</text>
</comment>
<name>A0ABQ6JIN9_9ACTN</name>
<dbReference type="EMBL" id="BSUZ01000001">
    <property type="protein sequence ID" value="GMA86646.1"/>
    <property type="molecule type" value="Genomic_DNA"/>
</dbReference>
<dbReference type="Proteomes" id="UP001157017">
    <property type="component" value="Unassembled WGS sequence"/>
</dbReference>
<dbReference type="InterPro" id="IPR013656">
    <property type="entry name" value="PAS_4"/>
</dbReference>
<accession>A0ABQ6JIN9</accession>
<dbReference type="Gene3D" id="3.30.450.20">
    <property type="entry name" value="PAS domain"/>
    <property type="match status" value="1"/>
</dbReference>
<organism evidence="2 3">
    <name type="scientific">Angustibacter aerolatus</name>
    <dbReference type="NCBI Taxonomy" id="1162965"/>
    <lineage>
        <taxon>Bacteria</taxon>
        <taxon>Bacillati</taxon>
        <taxon>Actinomycetota</taxon>
        <taxon>Actinomycetes</taxon>
        <taxon>Kineosporiales</taxon>
        <taxon>Kineosporiaceae</taxon>
    </lineage>
</organism>
<reference evidence="3" key="1">
    <citation type="journal article" date="2019" name="Int. J. Syst. Evol. Microbiol.">
        <title>The Global Catalogue of Microorganisms (GCM) 10K type strain sequencing project: providing services to taxonomists for standard genome sequencing and annotation.</title>
        <authorList>
            <consortium name="The Broad Institute Genomics Platform"/>
            <consortium name="The Broad Institute Genome Sequencing Center for Infectious Disease"/>
            <person name="Wu L."/>
            <person name="Ma J."/>
        </authorList>
    </citation>
    <scope>NUCLEOTIDE SEQUENCE [LARGE SCALE GENOMIC DNA]</scope>
    <source>
        <strain evidence="3">NBRC 108730</strain>
    </source>
</reference>